<dbReference type="Pfam" id="PF11876">
    <property type="entry name" value="TsiV"/>
    <property type="match status" value="1"/>
</dbReference>
<evidence type="ECO:0000313" key="1">
    <source>
        <dbReference type="EMBL" id="MDH0142737.1"/>
    </source>
</evidence>
<protein>
    <submittedName>
        <fullName evidence="1">DUF3396 domain-containing protein</fullName>
    </submittedName>
</protein>
<evidence type="ECO:0000313" key="2">
    <source>
        <dbReference type="Proteomes" id="UP001158058"/>
    </source>
</evidence>
<dbReference type="RefSeq" id="WP_237045642.1">
    <property type="nucleotide sequence ID" value="NZ_AP025273.1"/>
</dbReference>
<dbReference type="Proteomes" id="UP001158058">
    <property type="component" value="Unassembled WGS sequence"/>
</dbReference>
<gene>
    <name evidence="1" type="ORF">N7380_10435</name>
</gene>
<dbReference type="InterPro" id="IPR021815">
    <property type="entry name" value="TsiV"/>
</dbReference>
<reference evidence="1" key="1">
    <citation type="submission" date="2022-09" db="EMBL/GenBank/DDBJ databases">
        <title>Intensive care unit water sources are persistently colonized with multi-drug resistant bacteria and are the site of extensive horizontal gene transfer of antibiotic resistance genes.</title>
        <authorList>
            <person name="Diorio-Toth L."/>
        </authorList>
    </citation>
    <scope>NUCLEOTIDE SEQUENCE</scope>
    <source>
        <strain evidence="1">GD04146</strain>
    </source>
</reference>
<comment type="caution">
    <text evidence="1">The sequence shown here is derived from an EMBL/GenBank/DDBJ whole genome shotgun (WGS) entry which is preliminary data.</text>
</comment>
<dbReference type="AlphaFoldDB" id="A0AB73HY05"/>
<dbReference type="EMBL" id="JAODZF010000006">
    <property type="protein sequence ID" value="MDH0142737.1"/>
    <property type="molecule type" value="Genomic_DNA"/>
</dbReference>
<accession>A0AB73HY05</accession>
<proteinExistence type="predicted"/>
<sequence>MNALEKLTKHAADLAFELPDGTPVVKLGLIATLYFKEGYTAESKQRVAECFERFYKEFAPHLKGQYFGRYKKLTPSNFGKSCSHILATGPNEEVEWFLSSASTALEAAEYSISTLNSFEVHGDKVRSYLKLVMPWSFLSEPSGLERYQEWLVYLCNKVKAEHGYGGLSSILPFDYHSYMPTEFQLAQQYTGLEVDSMAHISTLKLIEHIKGINWFTVLGNTFTERLGGEDAIRHALNGHGDVEVQTYDQGLIIRAGEYPELGAKDDGLPAAYVAVNRVARPVRIPNPDQLHSYSPYGDCFDMESTARWYSRFDQKDSAPTSPARIEAGKRCPQTGYWFSPAQQNSRRYFTQGEIMPEFKDSPWGATIWYWASAT</sequence>
<organism evidence="1 2">
    <name type="scientific">Aquipseudomonas alcaligenes</name>
    <name type="common">Pseudomonas alcaligenes</name>
    <dbReference type="NCBI Taxonomy" id="43263"/>
    <lineage>
        <taxon>Bacteria</taxon>
        <taxon>Pseudomonadati</taxon>
        <taxon>Pseudomonadota</taxon>
        <taxon>Gammaproteobacteria</taxon>
        <taxon>Pseudomonadales</taxon>
        <taxon>Pseudomonadaceae</taxon>
        <taxon>Aquipseudomonas</taxon>
    </lineage>
</organism>
<name>A0AB73HY05_AQUAC</name>